<evidence type="ECO:0000256" key="2">
    <source>
        <dbReference type="ARBA" id="ARBA00023163"/>
    </source>
</evidence>
<proteinExistence type="predicted"/>
<organism evidence="4 5">
    <name type="scientific">Burkholderia stabilis</name>
    <dbReference type="NCBI Taxonomy" id="95485"/>
    <lineage>
        <taxon>Bacteria</taxon>
        <taxon>Pseudomonadati</taxon>
        <taxon>Pseudomonadota</taxon>
        <taxon>Betaproteobacteria</taxon>
        <taxon>Burkholderiales</taxon>
        <taxon>Burkholderiaceae</taxon>
        <taxon>Burkholderia</taxon>
        <taxon>Burkholderia cepacia complex</taxon>
    </lineage>
</organism>
<evidence type="ECO:0000313" key="4">
    <source>
        <dbReference type="EMBL" id="BAX63426.1"/>
    </source>
</evidence>
<name>A0A1Y1BWD0_9BURK</name>
<dbReference type="InterPro" id="IPR018060">
    <property type="entry name" value="HTH_AraC"/>
</dbReference>
<dbReference type="GO" id="GO:0003700">
    <property type="term" value="F:DNA-binding transcription factor activity"/>
    <property type="evidence" value="ECO:0007669"/>
    <property type="project" value="InterPro"/>
</dbReference>
<evidence type="ECO:0000256" key="1">
    <source>
        <dbReference type="ARBA" id="ARBA00023015"/>
    </source>
</evidence>
<reference evidence="4 5" key="1">
    <citation type="journal article" date="2017" name="Genome Announc.">
        <title>Complete Genome Sequence of Burkholderia stabilis FERMP-21014.</title>
        <authorList>
            <person name="Konishi K."/>
            <person name="Kumagai T."/>
            <person name="Sakasegawa S."/>
            <person name="Tamura T."/>
        </authorList>
    </citation>
    <scope>NUCLEOTIDE SEQUENCE [LARGE SCALE GENOMIC DNA]</scope>
    <source>
        <strain evidence="4 5">FERMP-21014</strain>
    </source>
</reference>
<dbReference type="SUPFAM" id="SSF46689">
    <property type="entry name" value="Homeodomain-like"/>
    <property type="match status" value="1"/>
</dbReference>
<dbReference type="Pfam" id="PF12833">
    <property type="entry name" value="HTH_18"/>
    <property type="match status" value="1"/>
</dbReference>
<protein>
    <recommendedName>
        <fullName evidence="3">HTH araC/xylS-type domain-containing protein</fullName>
    </recommendedName>
</protein>
<dbReference type="InterPro" id="IPR009057">
    <property type="entry name" value="Homeodomain-like_sf"/>
</dbReference>
<dbReference type="AlphaFoldDB" id="A0A1Y1BWD0"/>
<dbReference type="EMBL" id="AP018113">
    <property type="protein sequence ID" value="BAX63426.1"/>
    <property type="molecule type" value="Genomic_DNA"/>
</dbReference>
<gene>
    <name evidence="4" type="ORF">BSFP_062990</name>
</gene>
<evidence type="ECO:0000259" key="3">
    <source>
        <dbReference type="PROSITE" id="PS01124"/>
    </source>
</evidence>
<accession>A0A1Y1BWD0</accession>
<dbReference type="GO" id="GO:0043565">
    <property type="term" value="F:sequence-specific DNA binding"/>
    <property type="evidence" value="ECO:0007669"/>
    <property type="project" value="InterPro"/>
</dbReference>
<dbReference type="PROSITE" id="PS01124">
    <property type="entry name" value="HTH_ARAC_FAMILY_2"/>
    <property type="match status" value="1"/>
</dbReference>
<sequence>MLTVAMDHGYSSQSALSAMFKRHFGVSPSAFYA</sequence>
<keyword evidence="1" id="KW-0805">Transcription regulation</keyword>
<dbReference type="Gene3D" id="1.10.10.60">
    <property type="entry name" value="Homeodomain-like"/>
    <property type="match status" value="1"/>
</dbReference>
<dbReference type="Proteomes" id="UP000218432">
    <property type="component" value="Chromosome 3"/>
</dbReference>
<keyword evidence="2" id="KW-0804">Transcription</keyword>
<feature type="domain" description="HTH araC/xylS-type" evidence="3">
    <location>
        <begin position="1"/>
        <end position="33"/>
    </location>
</feature>
<evidence type="ECO:0000313" key="5">
    <source>
        <dbReference type="Proteomes" id="UP000218432"/>
    </source>
</evidence>